<feature type="repeat" description="PPR" evidence="3">
    <location>
        <begin position="473"/>
        <end position="503"/>
    </location>
</feature>
<feature type="domain" description="DYW" evidence="4">
    <location>
        <begin position="790"/>
        <end position="877"/>
    </location>
</feature>
<dbReference type="Proteomes" id="UP001454036">
    <property type="component" value="Unassembled WGS sequence"/>
</dbReference>
<dbReference type="Pfam" id="PF20431">
    <property type="entry name" value="E_motif"/>
    <property type="match status" value="1"/>
</dbReference>
<evidence type="ECO:0000256" key="2">
    <source>
        <dbReference type="ARBA" id="ARBA00022737"/>
    </source>
</evidence>
<organism evidence="5 6">
    <name type="scientific">Lithospermum erythrorhizon</name>
    <name type="common">Purple gromwell</name>
    <name type="synonym">Lithospermum officinale var. erythrorhizon</name>
    <dbReference type="NCBI Taxonomy" id="34254"/>
    <lineage>
        <taxon>Eukaryota</taxon>
        <taxon>Viridiplantae</taxon>
        <taxon>Streptophyta</taxon>
        <taxon>Embryophyta</taxon>
        <taxon>Tracheophyta</taxon>
        <taxon>Spermatophyta</taxon>
        <taxon>Magnoliopsida</taxon>
        <taxon>eudicotyledons</taxon>
        <taxon>Gunneridae</taxon>
        <taxon>Pentapetalae</taxon>
        <taxon>asterids</taxon>
        <taxon>lamiids</taxon>
        <taxon>Boraginales</taxon>
        <taxon>Boraginaceae</taxon>
        <taxon>Boraginoideae</taxon>
        <taxon>Lithospermeae</taxon>
        <taxon>Lithospermum</taxon>
    </lineage>
</organism>
<dbReference type="PANTHER" id="PTHR47926">
    <property type="entry name" value="PENTATRICOPEPTIDE REPEAT-CONTAINING PROTEIN"/>
    <property type="match status" value="1"/>
</dbReference>
<feature type="repeat" description="PPR" evidence="3">
    <location>
        <begin position="271"/>
        <end position="305"/>
    </location>
</feature>
<evidence type="ECO:0000313" key="6">
    <source>
        <dbReference type="Proteomes" id="UP001454036"/>
    </source>
</evidence>
<dbReference type="Pfam" id="PF13041">
    <property type="entry name" value="PPR_2"/>
    <property type="match status" value="5"/>
</dbReference>
<dbReference type="Pfam" id="PF14432">
    <property type="entry name" value="DYW_deaminase"/>
    <property type="match status" value="1"/>
</dbReference>
<dbReference type="FunFam" id="1.25.40.10:FF:000396">
    <property type="entry name" value="Pentatricopeptide repeat-containing protein At2g36730"/>
    <property type="match status" value="1"/>
</dbReference>
<reference evidence="5 6" key="1">
    <citation type="submission" date="2024-01" db="EMBL/GenBank/DDBJ databases">
        <title>The complete chloroplast genome sequence of Lithospermum erythrorhizon: insights into the phylogenetic relationship among Boraginaceae species and the maternal lineages of purple gromwells.</title>
        <authorList>
            <person name="Okada T."/>
            <person name="Watanabe K."/>
        </authorList>
    </citation>
    <scope>NUCLEOTIDE SEQUENCE [LARGE SCALE GENOMIC DNA]</scope>
</reference>
<keyword evidence="2" id="KW-0677">Repeat</keyword>
<dbReference type="FunFam" id="1.25.40.10:FF:000351">
    <property type="entry name" value="Pentatricopeptide repeat-containing protein"/>
    <property type="match status" value="1"/>
</dbReference>
<protein>
    <recommendedName>
        <fullName evidence="4">DYW domain-containing protein</fullName>
    </recommendedName>
</protein>
<dbReference type="AlphaFoldDB" id="A0AAV3PRK5"/>
<accession>A0AAV3PRK5</accession>
<dbReference type="PANTHER" id="PTHR47926:SF362">
    <property type="entry name" value="DYW DOMAIN-CONTAINING PROTEIN"/>
    <property type="match status" value="1"/>
</dbReference>
<feature type="repeat" description="PPR" evidence="3">
    <location>
        <begin position="573"/>
        <end position="607"/>
    </location>
</feature>
<dbReference type="Gene3D" id="1.25.40.10">
    <property type="entry name" value="Tetratricopeptide repeat domain"/>
    <property type="match status" value="5"/>
</dbReference>
<comment type="caution">
    <text evidence="5">The sequence shown here is derived from an EMBL/GenBank/DDBJ whole genome shotgun (WGS) entry which is preliminary data.</text>
</comment>
<evidence type="ECO:0000256" key="3">
    <source>
        <dbReference type="PROSITE-ProRule" id="PRU00708"/>
    </source>
</evidence>
<evidence type="ECO:0000256" key="1">
    <source>
        <dbReference type="ARBA" id="ARBA00006643"/>
    </source>
</evidence>
<dbReference type="InterPro" id="IPR046848">
    <property type="entry name" value="E_motif"/>
</dbReference>
<gene>
    <name evidence="5" type="ORF">LIER_37697</name>
</gene>
<dbReference type="NCBIfam" id="TIGR00756">
    <property type="entry name" value="PPR"/>
    <property type="match status" value="7"/>
</dbReference>
<dbReference type="EMBL" id="BAABME010018361">
    <property type="protein sequence ID" value="GAA0153557.1"/>
    <property type="molecule type" value="Genomic_DNA"/>
</dbReference>
<feature type="repeat" description="PPR" evidence="3">
    <location>
        <begin position="170"/>
        <end position="204"/>
    </location>
</feature>
<feature type="repeat" description="PPR" evidence="3">
    <location>
        <begin position="407"/>
        <end position="441"/>
    </location>
</feature>
<evidence type="ECO:0000259" key="4">
    <source>
        <dbReference type="Pfam" id="PF14432"/>
    </source>
</evidence>
<evidence type="ECO:0000313" key="5">
    <source>
        <dbReference type="EMBL" id="GAA0153557.1"/>
    </source>
</evidence>
<dbReference type="InterPro" id="IPR011990">
    <property type="entry name" value="TPR-like_helical_dom_sf"/>
</dbReference>
<dbReference type="GO" id="GO:0008270">
    <property type="term" value="F:zinc ion binding"/>
    <property type="evidence" value="ECO:0007669"/>
    <property type="project" value="InterPro"/>
</dbReference>
<dbReference type="SUPFAM" id="SSF48452">
    <property type="entry name" value="TPR-like"/>
    <property type="match status" value="1"/>
</dbReference>
<feature type="repeat" description="PPR" evidence="3">
    <location>
        <begin position="372"/>
        <end position="406"/>
    </location>
</feature>
<keyword evidence="6" id="KW-1185">Reference proteome</keyword>
<dbReference type="GO" id="GO:0009451">
    <property type="term" value="P:RNA modification"/>
    <property type="evidence" value="ECO:0007669"/>
    <property type="project" value="InterPro"/>
</dbReference>
<dbReference type="InterPro" id="IPR002885">
    <property type="entry name" value="PPR_rpt"/>
</dbReference>
<dbReference type="PROSITE" id="PS51375">
    <property type="entry name" value="PPR"/>
    <property type="match status" value="6"/>
</dbReference>
<dbReference type="InterPro" id="IPR046960">
    <property type="entry name" value="PPR_At4g14850-like_plant"/>
</dbReference>
<dbReference type="GO" id="GO:0003723">
    <property type="term" value="F:RNA binding"/>
    <property type="evidence" value="ECO:0007669"/>
    <property type="project" value="InterPro"/>
</dbReference>
<dbReference type="FunFam" id="1.25.40.10:FF:000090">
    <property type="entry name" value="Pentatricopeptide repeat-containing protein, chloroplastic"/>
    <property type="match status" value="1"/>
</dbReference>
<name>A0AAV3PRK5_LITER</name>
<comment type="similarity">
    <text evidence="1">Belongs to the PPR family. PCMP-H subfamily.</text>
</comment>
<proteinExistence type="inferred from homology"/>
<sequence length="878" mass="97930">MAKSIISSYWCTSSVHLNKKREKSPKTQNGIALLSKKLTSRSNFLSSSTTPIACGTIFSLNSAKVYGTKTKILDINHEIWKFCNVGNLQKAMKLLFMCEKSELDIKSYCNVLQLCAEVKCIEDGKKVHSFIENNGVEVDGVLGSKLVFMYVKCGDLREGRRVFDEVANEKVFLWNMLMNEYAHIGDYKESVDLFCRMIEFGVEPNAYSFSCILKYFGALGSVENGEFVHGCLLKLGFGSDTTVVNSLIAFYFKCGRVESGVKLFGGLCYRDIISWNTMISGYVANGISEKGLEVFVEMLSLGVEVDLATMLCILACCADIESLLVCKAIHCYAAKAGFGEVMKFENTLLDVYSKCGDLDSAIRVFENMSKRSIVSWTSMLSGYARVGKSDKAIQMFHEMVSEGMKPDAFTITRVIHACACSGSLEDGKELHHYVKENGMESSLAVCNALTDMFAKYGSMQDALLVFSSMEAKDIVSWNSLIGGYSKNNQPNEALSLFLEMQDHTRPDGVTVTCILPACASLAALNKGREVHGYILRNGLSTDRFVANALVDMYVKCGALAIAVVLFDMIRVKDLVSCTVMIAGYAMHGFGNEAIATFNKMRQAGVEPTEASFTSILSACTHSGLVEEGWTFFHGMKNECKIDPRLEHYGCMVDLLSRTGRLSEAYKFTKSMPLKPDATIWGALLCGCRMHHDVKLAEQVADHLLELEPENTEYYVLLANTYEEADKWQEIKQLRHKIEPRWIKNRTGCSWIEIKGKVHIFDSSGNGHPEAMKIEFLLKSVRRKMEEQGCSSKLKYTLVNADERQKETSICGHSEKLAMAFGILNLQHGKTIRVTKNSRVCGDCHEMAKFISRNLGREILLRDSNRFHQFKDGSCSCRG</sequence>
<dbReference type="InterPro" id="IPR032867">
    <property type="entry name" value="DYW_dom"/>
</dbReference>
<dbReference type="Pfam" id="PF01535">
    <property type="entry name" value="PPR"/>
    <property type="match status" value="2"/>
</dbReference>
<dbReference type="FunFam" id="1.25.40.10:FF:000436">
    <property type="entry name" value="Pentatricopeptide repeat-containing protein At5g39350 family"/>
    <property type="match status" value="1"/>
</dbReference>